<evidence type="ECO:0000313" key="4">
    <source>
        <dbReference type="EMBL" id="GAG91201.1"/>
    </source>
</evidence>
<keyword evidence="2" id="KW-0067">ATP-binding</keyword>
<feature type="non-terminal residue" evidence="4">
    <location>
        <position position="1"/>
    </location>
</feature>
<proteinExistence type="predicted"/>
<dbReference type="FunFam" id="3.40.50.300:FF:000640">
    <property type="entry name" value="MoxR family ATPase"/>
    <property type="match status" value="1"/>
</dbReference>
<accession>X1D3X5</accession>
<dbReference type="PANTHER" id="PTHR42759:SF1">
    <property type="entry name" value="MAGNESIUM-CHELATASE SUBUNIT CHLD"/>
    <property type="match status" value="1"/>
</dbReference>
<dbReference type="EMBL" id="BART01028574">
    <property type="protein sequence ID" value="GAG91201.1"/>
    <property type="molecule type" value="Genomic_DNA"/>
</dbReference>
<dbReference type="InterPro" id="IPR050764">
    <property type="entry name" value="CbbQ/NirQ/NorQ/GpvN"/>
</dbReference>
<evidence type="ECO:0000256" key="1">
    <source>
        <dbReference type="ARBA" id="ARBA00022741"/>
    </source>
</evidence>
<dbReference type="PIRSF" id="PIRSF002849">
    <property type="entry name" value="AAA_ATPase_chaperone_MoxR_prd"/>
    <property type="match status" value="1"/>
</dbReference>
<evidence type="ECO:0000256" key="2">
    <source>
        <dbReference type="ARBA" id="ARBA00022840"/>
    </source>
</evidence>
<evidence type="ECO:0000259" key="3">
    <source>
        <dbReference type="SMART" id="SM00382"/>
    </source>
</evidence>
<organism evidence="4">
    <name type="scientific">marine sediment metagenome</name>
    <dbReference type="NCBI Taxonomy" id="412755"/>
    <lineage>
        <taxon>unclassified sequences</taxon>
        <taxon>metagenomes</taxon>
        <taxon>ecological metagenomes</taxon>
    </lineage>
</organism>
<protein>
    <recommendedName>
        <fullName evidence="3">AAA+ ATPase domain-containing protein</fullName>
    </recommendedName>
</protein>
<dbReference type="Gene3D" id="3.40.50.300">
    <property type="entry name" value="P-loop containing nucleotide triphosphate hydrolases"/>
    <property type="match status" value="1"/>
</dbReference>
<dbReference type="CDD" id="cd00009">
    <property type="entry name" value="AAA"/>
    <property type="match status" value="1"/>
</dbReference>
<dbReference type="AlphaFoldDB" id="X1D3X5"/>
<dbReference type="Pfam" id="PF07726">
    <property type="entry name" value="AAA_3"/>
    <property type="match status" value="1"/>
</dbReference>
<dbReference type="SMART" id="SM00382">
    <property type="entry name" value="AAA"/>
    <property type="match status" value="1"/>
</dbReference>
<feature type="domain" description="AAA+ ATPase" evidence="3">
    <location>
        <begin position="43"/>
        <end position="187"/>
    </location>
</feature>
<dbReference type="PANTHER" id="PTHR42759">
    <property type="entry name" value="MOXR FAMILY PROTEIN"/>
    <property type="match status" value="1"/>
</dbReference>
<dbReference type="InterPro" id="IPR003593">
    <property type="entry name" value="AAA+_ATPase"/>
</dbReference>
<name>X1D3X5_9ZZZZ</name>
<dbReference type="InterPro" id="IPR011703">
    <property type="entry name" value="ATPase_AAA-3"/>
</dbReference>
<keyword evidence="1" id="KW-0547">Nucleotide-binding</keyword>
<comment type="caution">
    <text evidence="4">The sequence shown here is derived from an EMBL/GenBank/DDBJ whole genome shotgun (WGS) entry which is preliminary data.</text>
</comment>
<feature type="non-terminal residue" evidence="4">
    <location>
        <position position="272"/>
    </location>
</feature>
<dbReference type="GO" id="GO:0005524">
    <property type="term" value="F:ATP binding"/>
    <property type="evidence" value="ECO:0007669"/>
    <property type="project" value="UniProtKB-KW"/>
</dbReference>
<sequence>ETAIQTDKAESIKKNFELVSDELSKVIVGQKELIQNLFICLLCGGHALIEGVPGLGKTLIVKTLSQVLNLEYSRIQFTPDLMPADILGTNIVNEDEKGKRYFDFYKGPIFGQIILADEINRATPKSQSALLEAMQEQRVTVFGTEYPLNPPFIVLATQNPLEMEGTYPLPEAQIDRFFFKLMVSYPDQKQLSEIIDKTTENYEPDLKKALGSDTILEMRNLVKQVPIASHVKDYAIKLLLATHPDDKDATEYVKKYVRYGASPRGVQSLVLA</sequence>
<dbReference type="SUPFAM" id="SSF52540">
    <property type="entry name" value="P-loop containing nucleoside triphosphate hydrolases"/>
    <property type="match status" value="1"/>
</dbReference>
<dbReference type="Gene3D" id="1.10.8.80">
    <property type="entry name" value="Magnesium chelatase subunit I, C-Terminal domain"/>
    <property type="match status" value="1"/>
</dbReference>
<dbReference type="GO" id="GO:0016887">
    <property type="term" value="F:ATP hydrolysis activity"/>
    <property type="evidence" value="ECO:0007669"/>
    <property type="project" value="InterPro"/>
</dbReference>
<gene>
    <name evidence="4" type="ORF">S01H4_50338</name>
</gene>
<reference evidence="4" key="1">
    <citation type="journal article" date="2014" name="Front. Microbiol.">
        <title>High frequency of phylogenetically diverse reductive dehalogenase-homologous genes in deep subseafloor sedimentary metagenomes.</title>
        <authorList>
            <person name="Kawai M."/>
            <person name="Futagami T."/>
            <person name="Toyoda A."/>
            <person name="Takaki Y."/>
            <person name="Nishi S."/>
            <person name="Hori S."/>
            <person name="Arai W."/>
            <person name="Tsubouchi T."/>
            <person name="Morono Y."/>
            <person name="Uchiyama I."/>
            <person name="Ito T."/>
            <person name="Fujiyama A."/>
            <person name="Inagaki F."/>
            <person name="Takami H."/>
        </authorList>
    </citation>
    <scope>NUCLEOTIDE SEQUENCE</scope>
    <source>
        <strain evidence="4">Expedition CK06-06</strain>
    </source>
</reference>
<dbReference type="InterPro" id="IPR027417">
    <property type="entry name" value="P-loop_NTPase"/>
</dbReference>